<keyword evidence="6 7" id="KW-0472">Membrane</keyword>
<keyword evidence="8" id="KW-0966">Cell projection</keyword>
<dbReference type="STRING" id="573024.SAMN05216208_3279"/>
<sequence length="257" mass="26797">MTGLAQLLQISQEVFWLHAIVFLRVGPIVALFPGFGEQTVSVRIKLVATLAFTVIVAPSAAADVPVTSMPGTSIWMIILTETGIGLMLGIGLRLFLLALQTAGSMAAQATSLSQILGSAGATPLPAMGHLLTMGGIALAMILDLHVHVASMIITTYKVFAVGALPAAPAVSQWGIAQVSGAFSLAFRLAAPFVLISVLYNLTLGIINRAMPQLMVIFVGAPVITLGGLMLLFLLAPIMLSVWAEALQGYVINPLGAR</sequence>
<comment type="similarity">
    <text evidence="2">Belongs to the FliR/MopE/SpaR family.</text>
</comment>
<reference evidence="8 9" key="1">
    <citation type="submission" date="2017-01" db="EMBL/GenBank/DDBJ databases">
        <authorList>
            <person name="Mah S.A."/>
            <person name="Swanson W.J."/>
            <person name="Moy G.W."/>
            <person name="Vacquier V.D."/>
        </authorList>
    </citation>
    <scope>NUCLEOTIDE SEQUENCE [LARGE SCALE GENOMIC DNA]</scope>
    <source>
        <strain evidence="8 9">DSM 29590</strain>
    </source>
</reference>
<dbReference type="Proteomes" id="UP000186019">
    <property type="component" value="Unassembled WGS sequence"/>
</dbReference>
<evidence type="ECO:0000256" key="1">
    <source>
        <dbReference type="ARBA" id="ARBA00004651"/>
    </source>
</evidence>
<dbReference type="GO" id="GO:0005886">
    <property type="term" value="C:plasma membrane"/>
    <property type="evidence" value="ECO:0007669"/>
    <property type="project" value="UniProtKB-SubCell"/>
</dbReference>
<protein>
    <submittedName>
        <fullName evidence="8">Flagellar biosynthetic protein FliR</fullName>
    </submittedName>
</protein>
<dbReference type="GO" id="GO:0006605">
    <property type="term" value="P:protein targeting"/>
    <property type="evidence" value="ECO:0007669"/>
    <property type="project" value="InterPro"/>
</dbReference>
<evidence type="ECO:0000256" key="6">
    <source>
        <dbReference type="ARBA" id="ARBA00023136"/>
    </source>
</evidence>
<feature type="transmembrane region" description="Helical" evidence="7">
    <location>
        <begin position="158"/>
        <end position="175"/>
    </location>
</feature>
<keyword evidence="8" id="KW-0282">Flagellum</keyword>
<keyword evidence="8" id="KW-0969">Cilium</keyword>
<dbReference type="EMBL" id="FTNV01000004">
    <property type="protein sequence ID" value="SIS25532.1"/>
    <property type="molecule type" value="Genomic_DNA"/>
</dbReference>
<dbReference type="AlphaFoldDB" id="A0A1N7HL39"/>
<evidence type="ECO:0000256" key="4">
    <source>
        <dbReference type="ARBA" id="ARBA00022692"/>
    </source>
</evidence>
<proteinExistence type="inferred from homology"/>
<keyword evidence="4 7" id="KW-0812">Transmembrane</keyword>
<keyword evidence="5 7" id="KW-1133">Transmembrane helix</keyword>
<dbReference type="PANTHER" id="PTHR30065">
    <property type="entry name" value="FLAGELLAR BIOSYNTHETIC PROTEIN FLIR"/>
    <property type="match status" value="1"/>
</dbReference>
<organism evidence="8 9">
    <name type="scientific">Roseovarius nanhaiticus</name>
    <dbReference type="NCBI Taxonomy" id="573024"/>
    <lineage>
        <taxon>Bacteria</taxon>
        <taxon>Pseudomonadati</taxon>
        <taxon>Pseudomonadota</taxon>
        <taxon>Alphaproteobacteria</taxon>
        <taxon>Rhodobacterales</taxon>
        <taxon>Roseobacteraceae</taxon>
        <taxon>Roseovarius</taxon>
    </lineage>
</organism>
<evidence type="ECO:0000313" key="8">
    <source>
        <dbReference type="EMBL" id="SIS25532.1"/>
    </source>
</evidence>
<feature type="transmembrane region" description="Helical" evidence="7">
    <location>
        <begin position="14"/>
        <end position="32"/>
    </location>
</feature>
<name>A0A1N7HL39_9RHOB</name>
<evidence type="ECO:0000256" key="3">
    <source>
        <dbReference type="ARBA" id="ARBA00022475"/>
    </source>
</evidence>
<feature type="transmembrane region" description="Helical" evidence="7">
    <location>
        <begin position="181"/>
        <end position="201"/>
    </location>
</feature>
<dbReference type="InterPro" id="IPR002010">
    <property type="entry name" value="T3SS_IM_R"/>
</dbReference>
<dbReference type="PANTHER" id="PTHR30065:SF1">
    <property type="entry name" value="SURFACE PRESENTATION OF ANTIGENS PROTEIN SPAR"/>
    <property type="match status" value="1"/>
</dbReference>
<keyword evidence="3" id="KW-1003">Cell membrane</keyword>
<feature type="transmembrane region" description="Helical" evidence="7">
    <location>
        <begin position="74"/>
        <end position="96"/>
    </location>
</feature>
<keyword evidence="9" id="KW-1185">Reference proteome</keyword>
<accession>A0A1N7HL39</accession>
<dbReference type="Pfam" id="PF01311">
    <property type="entry name" value="Bac_export_1"/>
    <property type="match status" value="1"/>
</dbReference>
<evidence type="ECO:0000256" key="7">
    <source>
        <dbReference type="SAM" id="Phobius"/>
    </source>
</evidence>
<gene>
    <name evidence="8" type="ORF">SAMN05421666_3303</name>
</gene>
<comment type="subcellular location">
    <subcellularLocation>
        <location evidence="1">Cell membrane</location>
        <topology evidence="1">Multi-pass membrane protein</topology>
    </subcellularLocation>
</comment>
<dbReference type="OrthoDB" id="9779817at2"/>
<feature type="transmembrane region" description="Helical" evidence="7">
    <location>
        <begin position="213"/>
        <end position="239"/>
    </location>
</feature>
<dbReference type="PRINTS" id="PR00953">
    <property type="entry name" value="TYPE3IMRPROT"/>
</dbReference>
<feature type="transmembrane region" description="Helical" evidence="7">
    <location>
        <begin position="44"/>
        <end position="62"/>
    </location>
</feature>
<evidence type="ECO:0000256" key="2">
    <source>
        <dbReference type="ARBA" id="ARBA00009772"/>
    </source>
</evidence>
<dbReference type="RefSeq" id="WP_076535415.1">
    <property type="nucleotide sequence ID" value="NZ_FOAC01000004.1"/>
</dbReference>
<evidence type="ECO:0000313" key="9">
    <source>
        <dbReference type="Proteomes" id="UP000186019"/>
    </source>
</evidence>
<evidence type="ECO:0000256" key="5">
    <source>
        <dbReference type="ARBA" id="ARBA00022989"/>
    </source>
</evidence>